<feature type="repeat" description="PPR" evidence="3">
    <location>
        <begin position="209"/>
        <end position="243"/>
    </location>
</feature>
<feature type="repeat" description="PPR" evidence="3">
    <location>
        <begin position="384"/>
        <end position="418"/>
    </location>
</feature>
<dbReference type="SUPFAM" id="SSF48452">
    <property type="entry name" value="TPR-like"/>
    <property type="match status" value="1"/>
</dbReference>
<feature type="repeat" description="PPR" evidence="3">
    <location>
        <begin position="247"/>
        <end position="281"/>
    </location>
</feature>
<evidence type="ECO:0000256" key="1">
    <source>
        <dbReference type="ARBA" id="ARBA00007626"/>
    </source>
</evidence>
<dbReference type="SUPFAM" id="SSF54001">
    <property type="entry name" value="Cysteine proteinases"/>
    <property type="match status" value="1"/>
</dbReference>
<feature type="repeat" description="PPR" evidence="3">
    <location>
        <begin position="349"/>
        <end position="383"/>
    </location>
</feature>
<dbReference type="GO" id="GO:0008234">
    <property type="term" value="F:cysteine-type peptidase activity"/>
    <property type="evidence" value="ECO:0007669"/>
    <property type="project" value="InterPro"/>
</dbReference>
<dbReference type="InterPro" id="IPR051114">
    <property type="entry name" value="Mito_RNA_Proc_CCM1"/>
</dbReference>
<proteinExistence type="inferred from homology"/>
<dbReference type="AlphaFoldDB" id="A0A4S4ENJ6"/>
<dbReference type="Pfam" id="PF03416">
    <property type="entry name" value="Peptidase_C54"/>
    <property type="match status" value="1"/>
</dbReference>
<dbReference type="PROSITE" id="PS51375">
    <property type="entry name" value="PPR"/>
    <property type="match status" value="9"/>
</dbReference>
<evidence type="ECO:0000313" key="6">
    <source>
        <dbReference type="EMBL" id="THG18269.1"/>
    </source>
</evidence>
<dbReference type="Pfam" id="PF01535">
    <property type="entry name" value="PPR"/>
    <property type="match status" value="2"/>
</dbReference>
<protein>
    <recommendedName>
        <fullName evidence="5">Peptidase C54 catalytic domain-containing protein</fullName>
    </recommendedName>
</protein>
<evidence type="ECO:0000256" key="2">
    <source>
        <dbReference type="ARBA" id="ARBA00022737"/>
    </source>
</evidence>
<evidence type="ECO:0000259" key="5">
    <source>
        <dbReference type="Pfam" id="PF03416"/>
    </source>
</evidence>
<organism evidence="6 7">
    <name type="scientific">Camellia sinensis var. sinensis</name>
    <name type="common">China tea</name>
    <dbReference type="NCBI Taxonomy" id="542762"/>
    <lineage>
        <taxon>Eukaryota</taxon>
        <taxon>Viridiplantae</taxon>
        <taxon>Streptophyta</taxon>
        <taxon>Embryophyta</taxon>
        <taxon>Tracheophyta</taxon>
        <taxon>Spermatophyta</taxon>
        <taxon>Magnoliopsida</taxon>
        <taxon>eudicotyledons</taxon>
        <taxon>Gunneridae</taxon>
        <taxon>Pentapetalae</taxon>
        <taxon>asterids</taxon>
        <taxon>Ericales</taxon>
        <taxon>Theaceae</taxon>
        <taxon>Camellia</taxon>
    </lineage>
</organism>
<feature type="repeat" description="PPR" evidence="3">
    <location>
        <begin position="419"/>
        <end position="453"/>
    </location>
</feature>
<reference evidence="6 7" key="1">
    <citation type="journal article" date="2018" name="Proc. Natl. Acad. Sci. U.S.A.">
        <title>Draft genome sequence of Camellia sinensis var. sinensis provides insights into the evolution of the tea genome and tea quality.</title>
        <authorList>
            <person name="Wei C."/>
            <person name="Yang H."/>
            <person name="Wang S."/>
            <person name="Zhao J."/>
            <person name="Liu C."/>
            <person name="Gao L."/>
            <person name="Xia E."/>
            <person name="Lu Y."/>
            <person name="Tai Y."/>
            <person name="She G."/>
            <person name="Sun J."/>
            <person name="Cao H."/>
            <person name="Tong W."/>
            <person name="Gao Q."/>
            <person name="Li Y."/>
            <person name="Deng W."/>
            <person name="Jiang X."/>
            <person name="Wang W."/>
            <person name="Chen Q."/>
            <person name="Zhang S."/>
            <person name="Li H."/>
            <person name="Wu J."/>
            <person name="Wang P."/>
            <person name="Li P."/>
            <person name="Shi C."/>
            <person name="Zheng F."/>
            <person name="Jian J."/>
            <person name="Huang B."/>
            <person name="Shan D."/>
            <person name="Shi M."/>
            <person name="Fang C."/>
            <person name="Yue Y."/>
            <person name="Li F."/>
            <person name="Li D."/>
            <person name="Wei S."/>
            <person name="Han B."/>
            <person name="Jiang C."/>
            <person name="Yin Y."/>
            <person name="Xia T."/>
            <person name="Zhang Z."/>
            <person name="Bennetzen J.L."/>
            <person name="Zhao S."/>
            <person name="Wan X."/>
        </authorList>
    </citation>
    <scope>NUCLEOTIDE SEQUENCE [LARGE SCALE GENOMIC DNA]</scope>
    <source>
        <strain evidence="7">cv. Shuchazao</strain>
        <tissue evidence="6">Leaf</tissue>
    </source>
</reference>
<feature type="repeat" description="PPR" evidence="3">
    <location>
        <begin position="314"/>
        <end position="348"/>
    </location>
</feature>
<keyword evidence="2" id="KW-0677">Repeat</keyword>
<evidence type="ECO:0000256" key="4">
    <source>
        <dbReference type="SAM" id="MobiDB-lite"/>
    </source>
</evidence>
<dbReference type="Pfam" id="PF13041">
    <property type="entry name" value="PPR_2"/>
    <property type="match status" value="3"/>
</dbReference>
<dbReference type="Proteomes" id="UP000306102">
    <property type="component" value="Unassembled WGS sequence"/>
</dbReference>
<dbReference type="InterPro" id="IPR002885">
    <property type="entry name" value="PPR_rpt"/>
</dbReference>
<dbReference type="NCBIfam" id="TIGR00756">
    <property type="entry name" value="PPR"/>
    <property type="match status" value="8"/>
</dbReference>
<accession>A0A4S4ENJ6</accession>
<comment type="similarity">
    <text evidence="1">Belongs to the PPR family. P subfamily.</text>
</comment>
<gene>
    <name evidence="6" type="ORF">TEA_017213</name>
</gene>
<feature type="repeat" description="PPR" evidence="3">
    <location>
        <begin position="174"/>
        <end position="208"/>
    </location>
</feature>
<dbReference type="Pfam" id="PF13812">
    <property type="entry name" value="PPR_3"/>
    <property type="match status" value="1"/>
</dbReference>
<sequence>MPQTLLFLKPFFSAPSTLSWSKPKICGDFVDANIKIHRRAEVVCLGMLAPRKFLQKRKKIEVFKDAADEADQKNWRKLMNEIEEAGSAVSVLRSQRTRNESLPKDLVLGTLVRFKQLKKWNLVSEILEWLRTQHWWHFNEMDFLMLITAHGKQGDFNKAERVLSYMTKKGYASNVISHTALMEAYGRGGQYNKAEAIFRRMQSSGPEPSALTYQIILKAFAEGDKFEEAEEIFDTLLNEESSPLRPDQKMFHMMIYMYKKAGSYEKARKIFALMAERGVKKSAVTYNSLMSFETNYKEVANIYDEMQRAGLEPDVVSYALLINAYGKARREEEALAVFEDMLDAGVRPTQKAYNILLDAFAISGMVDQARTVFKSMRRDRCTPDLCSYTTMLSAYVNASDMEGAEKFFRRIKQDGFEANVVTYGTMIKGYAKVNNLDKMMEKYEEMRFSGIKANQTIFTTIMDAYGKNTDFDSAVVWFKEMESCGVLPDQKAKNILSSLAKTVEEQMEANRLVMKGFHERTFNSKHCCKTYSDSPNRTSGSVCSEPGSSDSKLYKTSLWSGFFLSAFSTFEAHGDPKGCGKKGFGTRSNGWTAAVKRVMNGGSMRRIQERVLGLYKTGISSSTSDIWHLGLCYKISQEDSSSDLAISDGLAAFVEDFSSRILLTYRKGFAAVGDSKYTSDVNWGCMLRSSQMLVAQPLNKEYIEILHLFGDSEASALSIHNLLQAGNGYDLAAGSWVGPYAMCRTWESLVRFKREESELEDQSFPMAIYVVSGDEDGERGGAPIVCIEDASRHCFEFSKGQANWTPILLLVPLVLGLDKINPRYIPLLSATFTFPQSLGILGGRPGASTYIVGVQDEEAFYLDPHEVQPVVDIRKDNLEADTSSYHCNVVRHVPLDSVDSSLAIGFYCRDKDDFDDFCNRASKLADGSKGAPLFTVTHTRNPPRAADHYDMLSDTSRNQQDESFDIVHGLAKACPRDAFLGSVRPNSRFEEPGLRPDSRPSLTDTQRHFKYASDIKEAFRPFVSHPSICDVVVSWCPPSVGRLKLNTDGSTKGDPGEGGFGGLIHDE</sequence>
<dbReference type="PANTHER" id="PTHR47934">
    <property type="entry name" value="PENTATRICOPEPTIDE REPEAT-CONTAINING PROTEIN PET309, MITOCHONDRIAL"/>
    <property type="match status" value="1"/>
</dbReference>
<dbReference type="GO" id="GO:0003729">
    <property type="term" value="F:mRNA binding"/>
    <property type="evidence" value="ECO:0007669"/>
    <property type="project" value="TreeGrafter"/>
</dbReference>
<evidence type="ECO:0000313" key="7">
    <source>
        <dbReference type="Proteomes" id="UP000306102"/>
    </source>
</evidence>
<comment type="caution">
    <text evidence="6">The sequence shown here is derived from an EMBL/GenBank/DDBJ whole genome shotgun (WGS) entry which is preliminary data.</text>
</comment>
<dbReference type="GO" id="GO:0006396">
    <property type="term" value="P:RNA processing"/>
    <property type="evidence" value="ECO:0007669"/>
    <property type="project" value="TreeGrafter"/>
</dbReference>
<dbReference type="InterPro" id="IPR011990">
    <property type="entry name" value="TPR-like_helical_dom_sf"/>
</dbReference>
<evidence type="ECO:0000256" key="3">
    <source>
        <dbReference type="PROSITE-ProRule" id="PRU00708"/>
    </source>
</evidence>
<feature type="repeat" description="PPR" evidence="3">
    <location>
        <begin position="139"/>
        <end position="173"/>
    </location>
</feature>
<dbReference type="InterPro" id="IPR046792">
    <property type="entry name" value="Peptidase_C54_cat"/>
</dbReference>
<dbReference type="GO" id="GO:0019786">
    <property type="term" value="F:protein-phosphatidylethanolamide deconjugating activity"/>
    <property type="evidence" value="ECO:0007669"/>
    <property type="project" value="InterPro"/>
</dbReference>
<keyword evidence="7" id="KW-1185">Reference proteome</keyword>
<dbReference type="GO" id="GO:0009507">
    <property type="term" value="C:chloroplast"/>
    <property type="evidence" value="ECO:0007669"/>
    <property type="project" value="TreeGrafter"/>
</dbReference>
<name>A0A4S4ENJ6_CAMSN</name>
<feature type="compositionally biased region" description="Gly residues" evidence="4">
    <location>
        <begin position="1056"/>
        <end position="1067"/>
    </location>
</feature>
<dbReference type="EMBL" id="SDRB02003184">
    <property type="protein sequence ID" value="THG18269.1"/>
    <property type="molecule type" value="Genomic_DNA"/>
</dbReference>
<dbReference type="PANTHER" id="PTHR47934:SF4">
    <property type="entry name" value="OS08G0191900 PROTEIN"/>
    <property type="match status" value="1"/>
</dbReference>
<feature type="domain" description="Peptidase C54 catalytic" evidence="5">
    <location>
        <begin position="652"/>
        <end position="920"/>
    </location>
</feature>
<dbReference type="InterPro" id="IPR038765">
    <property type="entry name" value="Papain-like_cys_pep_sf"/>
</dbReference>
<dbReference type="Gene3D" id="1.25.40.10">
    <property type="entry name" value="Tetratricopeptide repeat domain"/>
    <property type="match status" value="4"/>
</dbReference>
<feature type="repeat" description="PPR" evidence="3">
    <location>
        <begin position="454"/>
        <end position="488"/>
    </location>
</feature>
<feature type="region of interest" description="Disordered" evidence="4">
    <location>
        <begin position="1047"/>
        <end position="1067"/>
    </location>
</feature>